<evidence type="ECO:0000256" key="2">
    <source>
        <dbReference type="ARBA" id="ARBA00008814"/>
    </source>
</evidence>
<dbReference type="PROSITE" id="PS50983">
    <property type="entry name" value="FE_B12_PBP"/>
    <property type="match status" value="1"/>
</dbReference>
<dbReference type="Proteomes" id="UP000252795">
    <property type="component" value="Unassembled WGS sequence"/>
</dbReference>
<dbReference type="RefSeq" id="WP_014422543.1">
    <property type="nucleotide sequence ID" value="NZ_CAJXYA010000063.1"/>
</dbReference>
<proteinExistence type="inferred from homology"/>
<feature type="signal peptide" evidence="6">
    <location>
        <begin position="1"/>
        <end position="21"/>
    </location>
</feature>
<evidence type="ECO:0000313" key="10">
    <source>
        <dbReference type="Proteomes" id="UP000252795"/>
    </source>
</evidence>
<dbReference type="EMBL" id="QNSA01000002">
    <property type="protein sequence ID" value="RBP76383.1"/>
    <property type="molecule type" value="Genomic_DNA"/>
</dbReference>
<dbReference type="PANTHER" id="PTHR30532">
    <property type="entry name" value="IRON III DICITRATE-BINDING PERIPLASMIC PROTEIN"/>
    <property type="match status" value="1"/>
</dbReference>
<name>A0A368V823_MARNT</name>
<feature type="chain" id="PRO_5017017151" evidence="6">
    <location>
        <begin position="22"/>
        <end position="288"/>
    </location>
</feature>
<dbReference type="EMBL" id="QPJB01000002">
    <property type="protein sequence ID" value="RCW37256.1"/>
    <property type="molecule type" value="Genomic_DNA"/>
</dbReference>
<dbReference type="PROSITE" id="PS51257">
    <property type="entry name" value="PROKAR_LIPOPROTEIN"/>
    <property type="match status" value="1"/>
</dbReference>
<sequence length="288" mass="30250">MTSMKRIMAFALAGITLTGCATTTEVTGPTVISYDHGALDTLLELGLEEKVVAIPHQSLPDYLADLGARLPDAGGLKTPDLALATDLKPGLVLMTGRQGAEALTSFAKEAPVRDVTLEGNDLQAAVNDRVLSLAGYYGLEEVAGVELDALWQHVEAQKATLADAGTVTVVTHNNGNFSLRQEALVYELLALTPAAVPDSVQPVVRGERTFYPVTADVLAQMAPDNLLVVDRSAAIGDEPLAPETLKASLAEAGVSTEVVVLNPGLWYLSGGGLQSVRLQVDEVVNAVR</sequence>
<evidence type="ECO:0000256" key="1">
    <source>
        <dbReference type="ARBA" id="ARBA00004196"/>
    </source>
</evidence>
<evidence type="ECO:0000256" key="3">
    <source>
        <dbReference type="ARBA" id="ARBA00022448"/>
    </source>
</evidence>
<dbReference type="AlphaFoldDB" id="A0A368V823"/>
<dbReference type="GO" id="GO:0030288">
    <property type="term" value="C:outer membrane-bounded periplasmic space"/>
    <property type="evidence" value="ECO:0007669"/>
    <property type="project" value="TreeGrafter"/>
</dbReference>
<keyword evidence="3" id="KW-0813">Transport</keyword>
<comment type="similarity">
    <text evidence="2">Belongs to the bacterial solute-binding protein 8 family.</text>
</comment>
<comment type="caution">
    <text evidence="9">The sequence shown here is derived from an EMBL/GenBank/DDBJ whole genome shotgun (WGS) entry which is preliminary data.</text>
</comment>
<keyword evidence="11" id="KW-1185">Reference proteome</keyword>
<protein>
    <submittedName>
        <fullName evidence="9">Iron complex transport system substrate-binding protein</fullName>
    </submittedName>
</protein>
<accession>A0A368V823</accession>
<keyword evidence="4" id="KW-0406">Ion transport</keyword>
<evidence type="ECO:0000313" key="9">
    <source>
        <dbReference type="EMBL" id="RCW37256.1"/>
    </source>
</evidence>
<keyword evidence="4" id="KW-0408">Iron</keyword>
<feature type="domain" description="Fe/B12 periplasmic-binding" evidence="7">
    <location>
        <begin position="30"/>
        <end position="288"/>
    </location>
</feature>
<dbReference type="InterPro" id="IPR002491">
    <property type="entry name" value="ABC_transptr_periplasmic_BD"/>
</dbReference>
<evidence type="ECO:0000259" key="7">
    <source>
        <dbReference type="PROSITE" id="PS50983"/>
    </source>
</evidence>
<dbReference type="SUPFAM" id="SSF53807">
    <property type="entry name" value="Helical backbone' metal receptor"/>
    <property type="match status" value="1"/>
</dbReference>
<evidence type="ECO:0000313" key="8">
    <source>
        <dbReference type="EMBL" id="RBP76383.1"/>
    </source>
</evidence>
<evidence type="ECO:0000313" key="11">
    <source>
        <dbReference type="Proteomes" id="UP000253065"/>
    </source>
</evidence>
<gene>
    <name evidence="9" type="ORF">DET51_102405</name>
    <name evidence="8" type="ORF">DET64_102405</name>
</gene>
<evidence type="ECO:0000256" key="4">
    <source>
        <dbReference type="ARBA" id="ARBA00022496"/>
    </source>
</evidence>
<dbReference type="Gene3D" id="3.40.50.1980">
    <property type="entry name" value="Nitrogenase molybdenum iron protein domain"/>
    <property type="match status" value="2"/>
</dbReference>
<keyword evidence="5 6" id="KW-0732">Signal</keyword>
<reference evidence="9 10" key="1">
    <citation type="submission" date="2018-07" db="EMBL/GenBank/DDBJ databases">
        <title>Freshwater and sediment microbial communities from various areas in North America, analyzing microbe dynamics in response to fracking.</title>
        <authorList>
            <person name="Lamendella R."/>
        </authorList>
    </citation>
    <scope>NUCLEOTIDE SEQUENCE [LARGE SCALE GENOMIC DNA]</scope>
    <source>
        <strain evidence="9 10">114E</strain>
        <strain evidence="8 11">114E_o</strain>
    </source>
</reference>
<dbReference type="GO" id="GO:1901678">
    <property type="term" value="P:iron coordination entity transport"/>
    <property type="evidence" value="ECO:0007669"/>
    <property type="project" value="UniProtKB-ARBA"/>
</dbReference>
<evidence type="ECO:0000256" key="5">
    <source>
        <dbReference type="ARBA" id="ARBA00022729"/>
    </source>
</evidence>
<comment type="subcellular location">
    <subcellularLocation>
        <location evidence="1">Cell envelope</location>
    </subcellularLocation>
</comment>
<dbReference type="InterPro" id="IPR051313">
    <property type="entry name" value="Bact_iron-sidero_bind"/>
</dbReference>
<keyword evidence="4" id="KW-0410">Iron transport</keyword>
<organism evidence="9 10">
    <name type="scientific">Marinobacter nauticus</name>
    <name type="common">Marinobacter hydrocarbonoclasticus</name>
    <name type="synonym">Marinobacter aquaeolei</name>
    <dbReference type="NCBI Taxonomy" id="2743"/>
    <lineage>
        <taxon>Bacteria</taxon>
        <taxon>Pseudomonadati</taxon>
        <taxon>Pseudomonadota</taxon>
        <taxon>Gammaproteobacteria</taxon>
        <taxon>Pseudomonadales</taxon>
        <taxon>Marinobacteraceae</taxon>
        <taxon>Marinobacter</taxon>
    </lineage>
</organism>
<dbReference type="PANTHER" id="PTHR30532:SF28">
    <property type="entry name" value="PETROBACTIN-BINDING PROTEIN YCLQ"/>
    <property type="match status" value="1"/>
</dbReference>
<dbReference type="GeneID" id="31822499"/>
<dbReference type="Proteomes" id="UP000253065">
    <property type="component" value="Unassembled WGS sequence"/>
</dbReference>
<evidence type="ECO:0000256" key="6">
    <source>
        <dbReference type="SAM" id="SignalP"/>
    </source>
</evidence>